<feature type="region of interest" description="Disordered" evidence="1">
    <location>
        <begin position="107"/>
        <end position="127"/>
    </location>
</feature>
<organism evidence="3 4">
    <name type="scientific">Albula glossodonta</name>
    <name type="common">roundjaw bonefish</name>
    <dbReference type="NCBI Taxonomy" id="121402"/>
    <lineage>
        <taxon>Eukaryota</taxon>
        <taxon>Metazoa</taxon>
        <taxon>Chordata</taxon>
        <taxon>Craniata</taxon>
        <taxon>Vertebrata</taxon>
        <taxon>Euteleostomi</taxon>
        <taxon>Actinopterygii</taxon>
        <taxon>Neopterygii</taxon>
        <taxon>Teleostei</taxon>
        <taxon>Albuliformes</taxon>
        <taxon>Albulidae</taxon>
        <taxon>Albula</taxon>
    </lineage>
</organism>
<name>A0A8T2NSW8_9TELE</name>
<evidence type="ECO:0000256" key="1">
    <source>
        <dbReference type="SAM" id="MobiDB-lite"/>
    </source>
</evidence>
<sequence length="684" mass="74536">MKRSIRPLSIPKLLVLTSPSDLSAHSKGVSFGHRNDEASALAANITLFWSVWLNWKSGTLETYSKSKCCSSAGAKRCRVGGGERLSLICEQRGADRAREVMEWSVINPSTGPTVSSQSPSEVGRDGGGGRLQRALCAWIHFQRQTRARSPLKHVCKAARATNIQRNVQLFSSRRGEGEREKEREREFIFIRPALHTQETIDHAEDSIVLNVGMIELASLCMLLAALNRIQSTGRTMSTNHHPIRRSIDQSLQPHTGKAHFASETHSIGEMSAVQCVVVVLRNMRMTSLVCTISQNKRPEAGQSTSTDASSGLATPGELGVTSAPIWSCCASSGDRGTVHCPAVDEYQPCPARPCRPVSPTQAPAFILTSLSLGSPVQGRGGRHTCIFIPLQCCPGGKDPAGTVICLSSLVEKREGSVISEPVRKGMVGKLKDKKTSSRQSAACMAPQESPPLCSRKDRILQTHPCQQNHDHPTLKRKGCFLQDNWMAESCTDVLCCVIFVIVILGYIALGTVDQSMFYSRAPHGRPWHVTNGKSNAWHYSVSHTVLGSKGLLRETVMDTAGRTPEGPAVHAAKSTTRNAPPEVLRERRLMSEPTYWLLTLLAPLNDVIPLGVSPPGPPPHWAKHEITHDIILQCTPVQHCCPVSPASPEGLNRRDSSQLGLPVCSLLGTLPDISSLWGRQHFTL</sequence>
<comment type="caution">
    <text evidence="3">The sequence shown here is derived from an EMBL/GenBank/DDBJ whole genome shotgun (WGS) entry which is preliminary data.</text>
</comment>
<keyword evidence="4" id="KW-1185">Reference proteome</keyword>
<keyword evidence="2" id="KW-0812">Transmembrane</keyword>
<feature type="transmembrane region" description="Helical" evidence="2">
    <location>
        <begin position="485"/>
        <end position="509"/>
    </location>
</feature>
<evidence type="ECO:0000313" key="3">
    <source>
        <dbReference type="EMBL" id="KAG9343299.1"/>
    </source>
</evidence>
<proteinExistence type="predicted"/>
<feature type="compositionally biased region" description="Polar residues" evidence="1">
    <location>
        <begin position="107"/>
        <end position="120"/>
    </location>
</feature>
<dbReference type="AlphaFoldDB" id="A0A8T2NSW8"/>
<accession>A0A8T2NSW8</accession>
<gene>
    <name evidence="3" type="ORF">JZ751_014280</name>
</gene>
<evidence type="ECO:0000256" key="2">
    <source>
        <dbReference type="SAM" id="Phobius"/>
    </source>
</evidence>
<dbReference type="EMBL" id="JAFBMS010000024">
    <property type="protein sequence ID" value="KAG9343299.1"/>
    <property type="molecule type" value="Genomic_DNA"/>
</dbReference>
<keyword evidence="2" id="KW-1133">Transmembrane helix</keyword>
<dbReference type="Proteomes" id="UP000824540">
    <property type="component" value="Unassembled WGS sequence"/>
</dbReference>
<keyword evidence="2" id="KW-0472">Membrane</keyword>
<protein>
    <submittedName>
        <fullName evidence="3">Uncharacterized protein</fullName>
    </submittedName>
</protein>
<evidence type="ECO:0000313" key="4">
    <source>
        <dbReference type="Proteomes" id="UP000824540"/>
    </source>
</evidence>
<reference evidence="3" key="1">
    <citation type="thesis" date="2021" institute="BYU ScholarsArchive" country="Provo, UT, USA">
        <title>Applications of and Algorithms for Genome Assembly and Genomic Analyses with an Emphasis on Marine Teleosts.</title>
        <authorList>
            <person name="Pickett B.D."/>
        </authorList>
    </citation>
    <scope>NUCLEOTIDE SEQUENCE</scope>
    <source>
        <strain evidence="3">HI-2016</strain>
    </source>
</reference>